<dbReference type="RefSeq" id="WP_307349788.1">
    <property type="nucleotide sequence ID" value="NZ_JAUSVS010000004.1"/>
</dbReference>
<reference evidence="2 3" key="1">
    <citation type="submission" date="2023-07" db="EMBL/GenBank/DDBJ databases">
        <title>Genomic Encyclopedia of Type Strains, Phase IV (KMG-IV): sequencing the most valuable type-strain genomes for metagenomic binning, comparative biology and taxonomic classification.</title>
        <authorList>
            <person name="Goeker M."/>
        </authorList>
    </citation>
    <scope>NUCLEOTIDE SEQUENCE [LARGE SCALE GENOMIC DNA]</scope>
    <source>
        <strain evidence="2 3">DSM 18695</strain>
    </source>
</reference>
<proteinExistence type="predicted"/>
<dbReference type="Proteomes" id="UP001228905">
    <property type="component" value="Unassembled WGS sequence"/>
</dbReference>
<keyword evidence="3" id="KW-1185">Reference proteome</keyword>
<organism evidence="2 3">
    <name type="scientific">Caulobacter ginsengisoli</name>
    <dbReference type="NCBI Taxonomy" id="400775"/>
    <lineage>
        <taxon>Bacteria</taxon>
        <taxon>Pseudomonadati</taxon>
        <taxon>Pseudomonadota</taxon>
        <taxon>Alphaproteobacteria</taxon>
        <taxon>Caulobacterales</taxon>
        <taxon>Caulobacteraceae</taxon>
        <taxon>Caulobacter</taxon>
    </lineage>
</organism>
<name>A0ABU0IS57_9CAUL</name>
<evidence type="ECO:0000256" key="1">
    <source>
        <dbReference type="SAM" id="SignalP"/>
    </source>
</evidence>
<dbReference type="EMBL" id="JAUSVS010000004">
    <property type="protein sequence ID" value="MDQ0464843.1"/>
    <property type="molecule type" value="Genomic_DNA"/>
</dbReference>
<gene>
    <name evidence="2" type="ORF">QO010_002627</name>
</gene>
<evidence type="ECO:0008006" key="4">
    <source>
        <dbReference type="Google" id="ProtNLM"/>
    </source>
</evidence>
<evidence type="ECO:0000313" key="3">
    <source>
        <dbReference type="Proteomes" id="UP001228905"/>
    </source>
</evidence>
<accession>A0ABU0IS57</accession>
<feature type="signal peptide" evidence="1">
    <location>
        <begin position="1"/>
        <end position="23"/>
    </location>
</feature>
<keyword evidence="1" id="KW-0732">Signal</keyword>
<comment type="caution">
    <text evidence="2">The sequence shown here is derived from an EMBL/GenBank/DDBJ whole genome shotgun (WGS) entry which is preliminary data.</text>
</comment>
<protein>
    <recommendedName>
        <fullName evidence="4">DUF3142 domain-containing protein</fullName>
    </recommendedName>
</protein>
<evidence type="ECO:0000313" key="2">
    <source>
        <dbReference type="EMBL" id="MDQ0464843.1"/>
    </source>
</evidence>
<feature type="chain" id="PRO_5046038734" description="DUF3142 domain-containing protein" evidence="1">
    <location>
        <begin position="24"/>
        <end position="253"/>
    </location>
</feature>
<sequence>MVAAPRLLSLVLAGALTLGLSGAASPADPRRAALVLWAWDRPEDLRFAQPGDEVAAVVGVITLSGEAVVARGRTVALKLPPGVRRTAVVHVEIDPHNPAAWTPRQRAAAAAAVLAYSDLGWEAAQVDFEVRASQRPILLDLLTDVRAGLPSGQRLSMTALASWCDTEQWMSQAPVDEVVPMLFRMGPGGQGLRRRLEAGGDLREPRCRAAMGMAVDQPLSRLPPGRRLYLFNPRPWSQPALDETRARIAAWRN</sequence>